<evidence type="ECO:0008006" key="4">
    <source>
        <dbReference type="Google" id="ProtNLM"/>
    </source>
</evidence>
<dbReference type="KEGG" id="has:Halsa_1441"/>
<sequence>MDIKKDDGFTLLEVIISITIITLILGVLFNINLAGFRFFNINQRNVELSQLVSVITANLDSKIRARDINQIELEGKITGSSNPEKFQRLIIEYDGNKYKYYHDNNNNSLAIENNGGTRYLAEENIKNVTFSIDSATALVRYTIVLENENKEFEISNKIFPRRSLEDTGN</sequence>
<dbReference type="HOGENOM" id="CLU_1576306_0_0_9"/>
<keyword evidence="1" id="KW-1133">Transmembrane helix</keyword>
<gene>
    <name evidence="2" type="ordered locus">Halsa_1441</name>
</gene>
<name>E4RLF4_HALHG</name>
<protein>
    <recommendedName>
        <fullName evidence="4">Prepilin-type N-terminal cleavage/methylation domain-containing protein</fullName>
    </recommendedName>
</protein>
<evidence type="ECO:0000256" key="1">
    <source>
        <dbReference type="SAM" id="Phobius"/>
    </source>
</evidence>
<dbReference type="AlphaFoldDB" id="E4RLF4"/>
<proteinExistence type="predicted"/>
<evidence type="ECO:0000313" key="3">
    <source>
        <dbReference type="Proteomes" id="UP000007434"/>
    </source>
</evidence>
<keyword evidence="1" id="KW-0812">Transmembrane</keyword>
<feature type="transmembrane region" description="Helical" evidence="1">
    <location>
        <begin position="14"/>
        <end position="34"/>
    </location>
</feature>
<dbReference type="NCBIfam" id="TIGR02532">
    <property type="entry name" value="IV_pilin_GFxxxE"/>
    <property type="match status" value="1"/>
</dbReference>
<dbReference type="OrthoDB" id="10000450at2"/>
<dbReference type="InterPro" id="IPR012902">
    <property type="entry name" value="N_methyl_site"/>
</dbReference>
<dbReference type="STRING" id="656519.Halsa_1441"/>
<keyword evidence="1" id="KW-0472">Membrane</keyword>
<dbReference type="EMBL" id="CP002304">
    <property type="protein sequence ID" value="ADQ14868.1"/>
    <property type="molecule type" value="Genomic_DNA"/>
</dbReference>
<organism evidence="2 3">
    <name type="scientific">Halanaerobium hydrogeniformans</name>
    <name type="common">Halanaerobium sp. (strain sapolanicus)</name>
    <dbReference type="NCBI Taxonomy" id="656519"/>
    <lineage>
        <taxon>Bacteria</taxon>
        <taxon>Bacillati</taxon>
        <taxon>Bacillota</taxon>
        <taxon>Clostridia</taxon>
        <taxon>Halanaerobiales</taxon>
        <taxon>Halanaerobiaceae</taxon>
        <taxon>Halanaerobium</taxon>
    </lineage>
</organism>
<reference evidence="2 3" key="2">
    <citation type="journal article" date="2011" name="J. Bacteriol.">
        <title>Complete Genome Sequence of the Haloalkaliphilic, Hydrogen Producing Halanaerobium hydrogenoformans.</title>
        <authorList>
            <person name="Brown S.D."/>
            <person name="Begemann M.B."/>
            <person name="Mormile M.R."/>
            <person name="Wall J.D."/>
            <person name="Han C.S."/>
            <person name="Goodwin L.A."/>
            <person name="Pitluck S."/>
            <person name="Land M.L."/>
            <person name="Hauser L.J."/>
            <person name="Elias D.A."/>
        </authorList>
    </citation>
    <scope>NUCLEOTIDE SEQUENCE [LARGE SCALE GENOMIC DNA]</scope>
    <source>
        <strain evidence="3">sapolanicus</strain>
    </source>
</reference>
<evidence type="ECO:0000313" key="2">
    <source>
        <dbReference type="EMBL" id="ADQ14868.1"/>
    </source>
</evidence>
<dbReference type="RefSeq" id="WP_013405948.1">
    <property type="nucleotide sequence ID" value="NC_014654.1"/>
</dbReference>
<reference evidence="2 3" key="1">
    <citation type="submission" date="2010-11" db="EMBL/GenBank/DDBJ databases">
        <title>Complete sequence of Halanaerobium sp. sapolanicus.</title>
        <authorList>
            <consortium name="US DOE Joint Genome Institute"/>
            <person name="Lucas S."/>
            <person name="Copeland A."/>
            <person name="Lapidus A."/>
            <person name="Cheng J.-F."/>
            <person name="Bruce D."/>
            <person name="Goodwin L."/>
            <person name="Pitluck S."/>
            <person name="Davenport K."/>
            <person name="Detter J.C."/>
            <person name="Han C."/>
            <person name="Tapia R."/>
            <person name="Land M."/>
            <person name="Hauser L."/>
            <person name="Jeffries C."/>
            <person name="Kyrpides N."/>
            <person name="Ivanova N."/>
            <person name="Mikhailova N."/>
            <person name="Begemann M.B."/>
            <person name="Mormile M.R."/>
            <person name="Wall J.D."/>
            <person name="Elias D.A."/>
            <person name="Woyke T."/>
        </authorList>
    </citation>
    <scope>NUCLEOTIDE SEQUENCE [LARGE SCALE GENOMIC DNA]</scope>
    <source>
        <strain evidence="3">sapolanicus</strain>
    </source>
</reference>
<dbReference type="Pfam" id="PF07963">
    <property type="entry name" value="N_methyl"/>
    <property type="match status" value="1"/>
</dbReference>
<dbReference type="Proteomes" id="UP000007434">
    <property type="component" value="Chromosome"/>
</dbReference>
<accession>E4RLF4</accession>
<dbReference type="eggNOG" id="COG4967">
    <property type="taxonomic scope" value="Bacteria"/>
</dbReference>
<keyword evidence="3" id="KW-1185">Reference proteome</keyword>